<keyword evidence="1" id="KW-0812">Transmembrane</keyword>
<sequence>MLDIDPVSLGISLIVLLAFIWPLYYYSRKQKLKLKSQKEFLEKIRQSSQLQFDHEDHWRGLYGLGLDIKNKKLIYVFFGTPSETKTIDLQKARNISIQKTEHEVGNGKEKRQVLDHLAIQIDCLDKTHVLEFYDCNKFSDLDGEWPLIRKWENILKPLIKENRIENPAVNALRGNATSMIS</sequence>
<dbReference type="Proteomes" id="UP000192333">
    <property type="component" value="Chromosome I"/>
</dbReference>
<evidence type="ECO:0000256" key="1">
    <source>
        <dbReference type="SAM" id="Phobius"/>
    </source>
</evidence>
<dbReference type="EMBL" id="LT838813">
    <property type="protein sequence ID" value="SMD46195.1"/>
    <property type="molecule type" value="Genomic_DNA"/>
</dbReference>
<protein>
    <submittedName>
        <fullName evidence="2">Uncharacterized protein</fullName>
    </submittedName>
</protein>
<name>A0A1W2HBE7_9BACT</name>
<reference evidence="3" key="1">
    <citation type="submission" date="2017-04" db="EMBL/GenBank/DDBJ databases">
        <authorList>
            <person name="Varghese N."/>
            <person name="Submissions S."/>
        </authorList>
    </citation>
    <scope>NUCLEOTIDE SEQUENCE [LARGE SCALE GENOMIC DNA]</scope>
    <source>
        <strain evidence="3">DSM 16537</strain>
    </source>
</reference>
<accession>A0A1W2HBE7</accession>
<evidence type="ECO:0000313" key="2">
    <source>
        <dbReference type="EMBL" id="SMD46195.1"/>
    </source>
</evidence>
<dbReference type="OrthoDB" id="840309at2"/>
<proteinExistence type="predicted"/>
<organism evidence="2 3">
    <name type="scientific">Aquiflexum balticum DSM 16537</name>
    <dbReference type="NCBI Taxonomy" id="758820"/>
    <lineage>
        <taxon>Bacteria</taxon>
        <taxon>Pseudomonadati</taxon>
        <taxon>Bacteroidota</taxon>
        <taxon>Cytophagia</taxon>
        <taxon>Cytophagales</taxon>
        <taxon>Cyclobacteriaceae</taxon>
        <taxon>Aquiflexum</taxon>
    </lineage>
</organism>
<keyword evidence="3" id="KW-1185">Reference proteome</keyword>
<dbReference type="RefSeq" id="WP_084123128.1">
    <property type="nucleotide sequence ID" value="NZ_LT838813.1"/>
</dbReference>
<feature type="transmembrane region" description="Helical" evidence="1">
    <location>
        <begin position="6"/>
        <end position="26"/>
    </location>
</feature>
<keyword evidence="1" id="KW-1133">Transmembrane helix</keyword>
<gene>
    <name evidence="2" type="ORF">SAMN00777080_4876</name>
</gene>
<evidence type="ECO:0000313" key="3">
    <source>
        <dbReference type="Proteomes" id="UP000192333"/>
    </source>
</evidence>
<keyword evidence="1" id="KW-0472">Membrane</keyword>
<dbReference type="AlphaFoldDB" id="A0A1W2HBE7"/>